<feature type="transmembrane region" description="Helical" evidence="1">
    <location>
        <begin position="20"/>
        <end position="43"/>
    </location>
</feature>
<gene>
    <name evidence="2" type="ORF">RZN69_01170</name>
</gene>
<evidence type="ECO:0000313" key="3">
    <source>
        <dbReference type="Proteomes" id="UP001304300"/>
    </source>
</evidence>
<organism evidence="2 3">
    <name type="scientific">Rubellicoccus peritrichatus</name>
    <dbReference type="NCBI Taxonomy" id="3080537"/>
    <lineage>
        <taxon>Bacteria</taxon>
        <taxon>Pseudomonadati</taxon>
        <taxon>Verrucomicrobiota</taxon>
        <taxon>Opitutia</taxon>
        <taxon>Puniceicoccales</taxon>
        <taxon>Cerasicoccaceae</taxon>
        <taxon>Rubellicoccus</taxon>
    </lineage>
</organism>
<dbReference type="KEGG" id="puo:RZN69_01170"/>
<name>A0AAQ3LD32_9BACT</name>
<keyword evidence="1" id="KW-1133">Transmembrane helix</keyword>
<proteinExistence type="predicted"/>
<accession>A0AAQ3LD32</accession>
<keyword evidence="1" id="KW-0472">Membrane</keyword>
<protein>
    <submittedName>
        <fullName evidence="2">Uncharacterized protein</fullName>
    </submittedName>
</protein>
<feature type="transmembrane region" description="Helical" evidence="1">
    <location>
        <begin position="193"/>
        <end position="213"/>
    </location>
</feature>
<dbReference type="Proteomes" id="UP001304300">
    <property type="component" value="Chromosome"/>
</dbReference>
<dbReference type="EMBL" id="CP136920">
    <property type="protein sequence ID" value="WOO41680.1"/>
    <property type="molecule type" value="Genomic_DNA"/>
</dbReference>
<evidence type="ECO:0000256" key="1">
    <source>
        <dbReference type="SAM" id="Phobius"/>
    </source>
</evidence>
<keyword evidence="1" id="KW-0812">Transmembrane</keyword>
<dbReference type="RefSeq" id="WP_317834164.1">
    <property type="nucleotide sequence ID" value="NZ_CP136920.1"/>
</dbReference>
<feature type="transmembrane region" description="Helical" evidence="1">
    <location>
        <begin position="161"/>
        <end position="186"/>
    </location>
</feature>
<reference evidence="2 3" key="1">
    <citation type="submission" date="2023-10" db="EMBL/GenBank/DDBJ databases">
        <title>Rubellicoccus peritrichatus gen. nov., sp. nov., isolated from an algae of coral reef tank.</title>
        <authorList>
            <person name="Luo J."/>
        </authorList>
    </citation>
    <scope>NUCLEOTIDE SEQUENCE [LARGE SCALE GENOMIC DNA]</scope>
    <source>
        <strain evidence="2 3">CR14</strain>
    </source>
</reference>
<feature type="transmembrane region" description="Helical" evidence="1">
    <location>
        <begin position="106"/>
        <end position="128"/>
    </location>
</feature>
<dbReference type="Gene3D" id="1.10.287.70">
    <property type="match status" value="1"/>
</dbReference>
<evidence type="ECO:0000313" key="2">
    <source>
        <dbReference type="EMBL" id="WOO41680.1"/>
    </source>
</evidence>
<dbReference type="AlphaFoldDB" id="A0AAQ3LD32"/>
<sequence length="276" mass="30091">MSEKHRIELPAPTYWPMITALGVTLLLAGFVTHWFFSFVGLVLGVRGAIGWVFDVFPTAKLEIEEVEIAEGTGLPVVTTARKVSHLSQGVGGHRVRFPEKVHPMRAGIKGGLLGGAVMAVMAMAYGFIAEGSLWWPVNLLAAIALPSLQDASVETLKQFSALGLLIGTIAHVLTSCFVGLLLAAALPMFPRYAFVWAGLLSPMFWSALFYASVEFIDPAMAKYVSWPWFIACQFSFALVAGYYIKKSEKIETLQTYPIADRAGLEHAPPPEDKSDD</sequence>
<keyword evidence="3" id="KW-1185">Reference proteome</keyword>
<feature type="transmembrane region" description="Helical" evidence="1">
    <location>
        <begin position="225"/>
        <end position="244"/>
    </location>
</feature>